<dbReference type="InterPro" id="IPR004000">
    <property type="entry name" value="Actin"/>
</dbReference>
<gene>
    <name evidence="2" type="ORF">PAPYR_2282</name>
</gene>
<organism evidence="2 3">
    <name type="scientific">Paratrimastix pyriformis</name>
    <dbReference type="NCBI Taxonomy" id="342808"/>
    <lineage>
        <taxon>Eukaryota</taxon>
        <taxon>Metamonada</taxon>
        <taxon>Preaxostyla</taxon>
        <taxon>Paratrimastigidae</taxon>
        <taxon>Paratrimastix</taxon>
    </lineage>
</organism>
<dbReference type="InterPro" id="IPR043129">
    <property type="entry name" value="ATPase_NBD"/>
</dbReference>
<comment type="similarity">
    <text evidence="1">Belongs to the actin family.</text>
</comment>
<dbReference type="Pfam" id="PF00022">
    <property type="entry name" value="Actin"/>
    <property type="match status" value="1"/>
</dbReference>
<accession>A0ABQ8UT34</accession>
<evidence type="ECO:0000313" key="2">
    <source>
        <dbReference type="EMBL" id="KAJ4461251.1"/>
    </source>
</evidence>
<dbReference type="SUPFAM" id="SSF53067">
    <property type="entry name" value="Actin-like ATPase domain"/>
    <property type="match status" value="2"/>
</dbReference>
<dbReference type="SMART" id="SM00268">
    <property type="entry name" value="ACTIN"/>
    <property type="match status" value="1"/>
</dbReference>
<proteinExistence type="inferred from homology"/>
<dbReference type="Gene3D" id="3.30.420.40">
    <property type="match status" value="2"/>
</dbReference>
<protein>
    <submittedName>
        <fullName evidence="2">Actin</fullName>
    </submittedName>
</protein>
<dbReference type="EMBL" id="JAPMOS010000008">
    <property type="protein sequence ID" value="KAJ4461251.1"/>
    <property type="molecule type" value="Genomic_DNA"/>
</dbReference>
<dbReference type="PRINTS" id="PR00190">
    <property type="entry name" value="ACTIN"/>
</dbReference>
<reference evidence="2" key="1">
    <citation type="journal article" date="2022" name="bioRxiv">
        <title>Genomics of Preaxostyla Flagellates Illuminates Evolutionary Transitions and the Path Towards Mitochondrial Loss.</title>
        <authorList>
            <person name="Novak L.V.F."/>
            <person name="Treitli S.C."/>
            <person name="Pyrih J."/>
            <person name="Halakuc P."/>
            <person name="Pipaliya S.V."/>
            <person name="Vacek V."/>
            <person name="Brzon O."/>
            <person name="Soukal P."/>
            <person name="Eme L."/>
            <person name="Dacks J.B."/>
            <person name="Karnkowska A."/>
            <person name="Elias M."/>
            <person name="Hampl V."/>
        </authorList>
    </citation>
    <scope>NUCLEOTIDE SEQUENCE</scope>
    <source>
        <strain evidence="2">RCP-MX</strain>
    </source>
</reference>
<dbReference type="PANTHER" id="PTHR11937">
    <property type="entry name" value="ACTIN"/>
    <property type="match status" value="1"/>
</dbReference>
<keyword evidence="3" id="KW-1185">Reference proteome</keyword>
<dbReference type="Proteomes" id="UP001141327">
    <property type="component" value="Unassembled WGS sequence"/>
</dbReference>
<evidence type="ECO:0000313" key="3">
    <source>
        <dbReference type="Proteomes" id="UP001141327"/>
    </source>
</evidence>
<name>A0ABQ8UT34_9EUKA</name>
<evidence type="ECO:0000256" key="1">
    <source>
        <dbReference type="RuleBase" id="RU000487"/>
    </source>
</evidence>
<comment type="caution">
    <text evidence="2">The sequence shown here is derived from an EMBL/GenBank/DDBJ whole genome shotgun (WGS) entry which is preliminary data.</text>
</comment>
<dbReference type="Gene3D" id="3.90.640.10">
    <property type="entry name" value="Actin, Chain A, domain 4"/>
    <property type="match status" value="1"/>
</dbReference>
<sequence length="391" mass="43558">MNWDEIGNSVVLDNGTGTVKAGFSGDDSPLATIPTVLGRPKQAGTLGTNEKELYIGNEAHLKPDVIEHCPLRKGVIHQWEDMELIWHHTFFNELRVAVDEHPVLISEPPLNPKECREHTAQIMFETFHAPALYMQQQAVLALYASGRTTGIVVDSGEEATSTVPIYEGYPLQHAILQLDVAGRTLGEFLMRELTKDGAMRLRMTPEGAVEKRDLEAIREVKERHCRVALDYELSAQPAVPSGPGASRTPQIKWTLPDGQEALVGNASFECPEALFQPSKVGLTDPGIHENCYNSIQRCDNEIRKVLYGNVVLAGGSTMFAGIRERMKKELLQLAPTAMTVAIWSPPERRFSAWIGGSILAGLSSFREMFITRHEWEEQGDKAFELVHWKCF</sequence>